<evidence type="ECO:0008006" key="4">
    <source>
        <dbReference type="Google" id="ProtNLM"/>
    </source>
</evidence>
<dbReference type="EMBL" id="KV919064">
    <property type="protein sequence ID" value="OSX72400.1"/>
    <property type="molecule type" value="Genomic_DNA"/>
</dbReference>
<dbReference type="InterPro" id="IPR047137">
    <property type="entry name" value="ORF3"/>
</dbReference>
<feature type="compositionally biased region" description="Basic residues" evidence="1">
    <location>
        <begin position="1"/>
        <end position="22"/>
    </location>
</feature>
<feature type="compositionally biased region" description="Pro residues" evidence="1">
    <location>
        <begin position="23"/>
        <end position="33"/>
    </location>
</feature>
<organism evidence="2 3">
    <name type="scientific">Porphyra umbilicalis</name>
    <name type="common">Purple laver</name>
    <name type="synonym">Red alga</name>
    <dbReference type="NCBI Taxonomy" id="2786"/>
    <lineage>
        <taxon>Eukaryota</taxon>
        <taxon>Rhodophyta</taxon>
        <taxon>Bangiophyceae</taxon>
        <taxon>Bangiales</taxon>
        <taxon>Bangiaceae</taxon>
        <taxon>Porphyra</taxon>
    </lineage>
</organism>
<feature type="compositionally biased region" description="Low complexity" evidence="1">
    <location>
        <begin position="60"/>
        <end position="84"/>
    </location>
</feature>
<dbReference type="Proteomes" id="UP000218209">
    <property type="component" value="Unassembled WGS sequence"/>
</dbReference>
<sequence length="287" mass="29090">MAGGRRRRAGGPDRRPHRRPRPPVRIPLGPPPADTHWPRRGSGGCPPSRLARARPPPAPCVSTPPVATAAPGGGPAAADGAPTGPTTRVVVSVEVPAPLPVVAAAFRDLSRMPAWSACLTSVTRDPADPSVTTWAFAWRGVKLSWRAVDAPGTVVPPERGVEADVEVDAAGAEPDDDGRPIVWTATTGVRHTGEVTFADVGGRGGGADGGGGGGSGGGVVAGGPLTRLTMVVDAQLGGILAAVVSSTSAGSWIEGAIAADLARFRAYVLRSQRRRRLARAAAAKGGQ</sequence>
<reference evidence="2 3" key="1">
    <citation type="submission" date="2017-03" db="EMBL/GenBank/DDBJ databases">
        <title>WGS assembly of Porphyra umbilicalis.</title>
        <authorList>
            <person name="Brawley S.H."/>
            <person name="Blouin N.A."/>
            <person name="Ficko-Blean E."/>
            <person name="Wheeler G.L."/>
            <person name="Lohr M."/>
            <person name="Goodson H.V."/>
            <person name="Jenkins J.W."/>
            <person name="Blaby-Haas C.E."/>
            <person name="Helliwell K.E."/>
            <person name="Chan C."/>
            <person name="Marriage T."/>
            <person name="Bhattacharya D."/>
            <person name="Klein A.S."/>
            <person name="Badis Y."/>
            <person name="Brodie J."/>
            <person name="Cao Y."/>
            <person name="Collen J."/>
            <person name="Dittami S.M."/>
            <person name="Gachon C.M."/>
            <person name="Green B.R."/>
            <person name="Karpowicz S."/>
            <person name="Kim J.W."/>
            <person name="Kudahl U."/>
            <person name="Lin S."/>
            <person name="Michel G."/>
            <person name="Mittag M."/>
            <person name="Olson B.J."/>
            <person name="Pangilinan J."/>
            <person name="Peng Y."/>
            <person name="Qiu H."/>
            <person name="Shu S."/>
            <person name="Singer J.T."/>
            <person name="Smith A.G."/>
            <person name="Sprecher B.N."/>
            <person name="Wagner V."/>
            <person name="Wang W."/>
            <person name="Wang Z.-Y."/>
            <person name="Yan J."/>
            <person name="Yarish C."/>
            <person name="Zoeuner-Riek S."/>
            <person name="Zhuang Y."/>
            <person name="Zou Y."/>
            <person name="Lindquist E.A."/>
            <person name="Grimwood J."/>
            <person name="Barry K."/>
            <person name="Rokhsar D.S."/>
            <person name="Schmutz J."/>
            <person name="Stiller J.W."/>
            <person name="Grossman A.R."/>
            <person name="Prochnik S.E."/>
        </authorList>
    </citation>
    <scope>NUCLEOTIDE SEQUENCE [LARGE SCALE GENOMIC DNA]</scope>
    <source>
        <strain evidence="2">4086291</strain>
    </source>
</reference>
<evidence type="ECO:0000256" key="1">
    <source>
        <dbReference type="SAM" id="MobiDB-lite"/>
    </source>
</evidence>
<dbReference type="AlphaFoldDB" id="A0A1X6NV72"/>
<dbReference type="InterPro" id="IPR023393">
    <property type="entry name" value="START-like_dom_sf"/>
</dbReference>
<dbReference type="SUPFAM" id="SSF55961">
    <property type="entry name" value="Bet v1-like"/>
    <property type="match status" value="1"/>
</dbReference>
<gene>
    <name evidence="2" type="ORF">BU14_0441s0009</name>
</gene>
<dbReference type="PANTHER" id="PTHR33824">
    <property type="entry name" value="POLYKETIDE CYCLASE/DEHYDRASE AND LIPID TRANSPORT SUPERFAMILY PROTEIN"/>
    <property type="match status" value="1"/>
</dbReference>
<evidence type="ECO:0000313" key="3">
    <source>
        <dbReference type="Proteomes" id="UP000218209"/>
    </source>
</evidence>
<feature type="region of interest" description="Disordered" evidence="1">
    <location>
        <begin position="1"/>
        <end position="84"/>
    </location>
</feature>
<dbReference type="Gene3D" id="3.30.530.20">
    <property type="match status" value="1"/>
</dbReference>
<accession>A0A1X6NV72</accession>
<evidence type="ECO:0000313" key="2">
    <source>
        <dbReference type="EMBL" id="OSX72400.1"/>
    </source>
</evidence>
<dbReference type="PANTHER" id="PTHR33824:SF7">
    <property type="entry name" value="POLYKETIDE CYCLASE_DEHYDRASE AND LIPID TRANSPORT SUPERFAMILY PROTEIN"/>
    <property type="match status" value="1"/>
</dbReference>
<name>A0A1X6NV72_PORUM</name>
<protein>
    <recommendedName>
        <fullName evidence="4">Coenzyme Q-binding protein COQ10 START domain-containing protein</fullName>
    </recommendedName>
</protein>
<proteinExistence type="predicted"/>
<keyword evidence="3" id="KW-1185">Reference proteome</keyword>